<proteinExistence type="predicted"/>
<name>A0AB34T9H8_9BIFI</name>
<dbReference type="Proteomes" id="UP000037239">
    <property type="component" value="Unassembled WGS sequence"/>
</dbReference>
<organism evidence="1 2">
    <name type="scientific">Bifidobacterium animalis subsp. animalis MCC 0483</name>
    <dbReference type="NCBI Taxonomy" id="1365955"/>
    <lineage>
        <taxon>Bacteria</taxon>
        <taxon>Bacillati</taxon>
        <taxon>Actinomycetota</taxon>
        <taxon>Actinomycetes</taxon>
        <taxon>Bifidobacteriales</taxon>
        <taxon>Bifidobacteriaceae</taxon>
        <taxon>Bifidobacterium</taxon>
    </lineage>
</organism>
<evidence type="ECO:0000313" key="2">
    <source>
        <dbReference type="Proteomes" id="UP000037239"/>
    </source>
</evidence>
<accession>A0AB34T9H8</accession>
<protein>
    <submittedName>
        <fullName evidence="1">Uncharacterized protein</fullName>
    </submittedName>
</protein>
<dbReference type="AlphaFoldDB" id="A0AB34T9H8"/>
<comment type="caution">
    <text evidence="1">The sequence shown here is derived from an EMBL/GenBank/DDBJ whole genome shotgun (WGS) entry which is preliminary data.</text>
</comment>
<dbReference type="EMBL" id="AWFK01000008">
    <property type="protein sequence ID" value="KOA49546.1"/>
    <property type="molecule type" value="Genomic_DNA"/>
</dbReference>
<dbReference type="RefSeq" id="WP_052826366.1">
    <property type="nucleotide sequence ID" value="NZ_AWFK01000008.1"/>
</dbReference>
<evidence type="ECO:0000313" key="1">
    <source>
        <dbReference type="EMBL" id="KOA49546.1"/>
    </source>
</evidence>
<sequence length="125" mass="13660">MNDYLIGVDTRQLDHLTELFREWEAAAPARHVACLVHGMEDTSNIGQWMCDDGATVILLTITVDDGGLPVAIIRSAGSRFTRQTYYGDWPAVLGYDPLPLPDTSTPDWLASLIDDAHSGPAAFSQ</sequence>
<reference evidence="1 2" key="1">
    <citation type="journal article" date="2015" name="Int J Genomics">
        <title>Comparative Genomics Revealed Genetic Diversity and Species/Strain-Level Differences in Carbohydrate Metabolism of Three Probiotic Bifidobacterial Species.</title>
        <authorList>
            <person name="Odamaki T."/>
            <person name="Horigome A."/>
            <person name="Sugahara H."/>
            <person name="Hashikura N."/>
            <person name="Minami J."/>
            <person name="Xiao J.Z."/>
            <person name="Abe F."/>
        </authorList>
    </citation>
    <scope>NUCLEOTIDE SEQUENCE [LARGE SCALE GENOMIC DNA]</scope>
    <source>
        <strain evidence="1 2">MCC 0483</strain>
    </source>
</reference>
<gene>
    <name evidence="1" type="ORF">BAAM0483_05220</name>
</gene>